<comment type="caution">
    <text evidence="3">The sequence shown here is derived from an EMBL/GenBank/DDBJ whole genome shotgun (WGS) entry which is preliminary data.</text>
</comment>
<dbReference type="InterPro" id="IPR014862">
    <property type="entry name" value="TrwC"/>
</dbReference>
<dbReference type="Proteomes" id="UP000297853">
    <property type="component" value="Unassembled WGS sequence"/>
</dbReference>
<sequence length="235" mass="25267">MQALFGDGLHPDAEAAIRAAIAGEASPEDAVQASRLGRRFPRIQPKQVGWDDAIADAYQVFEAENERRPEAGVERDLIRWNIAAARIAATLQRPGTDAEVATHLSQMGKAARQPVAGYDLVFTPVKSVSVLCALGDQPPPRRSARHTMRRGRPRSPASKPKPASPGSVPVVSPRSTRTGSLPPRSSTVIPVPATRTCTPMGPCPRRCRAWTGSGGRWTVVCCTRSVWPRPNGTTP</sequence>
<dbReference type="EMBL" id="SOGQ01000059">
    <property type="protein sequence ID" value="TFC97707.1"/>
    <property type="molecule type" value="Genomic_DNA"/>
</dbReference>
<dbReference type="Pfam" id="PF08751">
    <property type="entry name" value="TrwC"/>
    <property type="match status" value="1"/>
</dbReference>
<evidence type="ECO:0000313" key="4">
    <source>
        <dbReference type="Proteomes" id="UP000297853"/>
    </source>
</evidence>
<dbReference type="SUPFAM" id="SSF55464">
    <property type="entry name" value="Origin of replication-binding domain, RBD-like"/>
    <property type="match status" value="1"/>
</dbReference>
<name>A0ABY2IZN8_9MICO</name>
<evidence type="ECO:0000259" key="2">
    <source>
        <dbReference type="Pfam" id="PF08751"/>
    </source>
</evidence>
<accession>A0ABY2IZN8</accession>
<gene>
    <name evidence="3" type="ORF">E3T28_11835</name>
</gene>
<evidence type="ECO:0000313" key="3">
    <source>
        <dbReference type="EMBL" id="TFC97707.1"/>
    </source>
</evidence>
<feature type="compositionally biased region" description="Low complexity" evidence="1">
    <location>
        <begin position="154"/>
        <end position="178"/>
    </location>
</feature>
<feature type="compositionally biased region" description="Basic residues" evidence="1">
    <location>
        <begin position="142"/>
        <end position="153"/>
    </location>
</feature>
<reference evidence="3 4" key="1">
    <citation type="submission" date="2019-03" db="EMBL/GenBank/DDBJ databases">
        <title>Genomics of glacier-inhabiting Cryobacterium strains.</title>
        <authorList>
            <person name="Liu Q."/>
            <person name="Xin Y.-H."/>
        </authorList>
    </citation>
    <scope>NUCLEOTIDE SEQUENCE [LARGE SCALE GENOMIC DNA]</scope>
    <source>
        <strain evidence="3 4">TMT1-23-1</strain>
    </source>
</reference>
<feature type="region of interest" description="Disordered" evidence="1">
    <location>
        <begin position="133"/>
        <end position="193"/>
    </location>
</feature>
<proteinExistence type="predicted"/>
<evidence type="ECO:0000256" key="1">
    <source>
        <dbReference type="SAM" id="MobiDB-lite"/>
    </source>
</evidence>
<organism evidence="3 4">
    <name type="scientific">Cryobacterium sinapicolor</name>
    <dbReference type="NCBI Taxonomy" id="1259236"/>
    <lineage>
        <taxon>Bacteria</taxon>
        <taxon>Bacillati</taxon>
        <taxon>Actinomycetota</taxon>
        <taxon>Actinomycetes</taxon>
        <taxon>Micrococcales</taxon>
        <taxon>Microbacteriaceae</taxon>
        <taxon>Cryobacterium</taxon>
    </lineage>
</organism>
<feature type="domain" description="TrwC relaxase" evidence="2">
    <location>
        <begin position="1"/>
        <end position="137"/>
    </location>
</feature>
<protein>
    <recommendedName>
        <fullName evidence="2">TrwC relaxase domain-containing protein</fullName>
    </recommendedName>
</protein>
<keyword evidence="4" id="KW-1185">Reference proteome</keyword>